<name>A0A2I0MPN2_COLLI</name>
<keyword evidence="2" id="KW-0732">Signal</keyword>
<comment type="caution">
    <text evidence="3">The sequence shown here is derived from an EMBL/GenBank/DDBJ whole genome shotgun (WGS) entry which is preliminary data.</text>
</comment>
<gene>
    <name evidence="3" type="ORF">A306_00002294</name>
</gene>
<keyword evidence="1" id="KW-0472">Membrane</keyword>
<keyword evidence="4" id="KW-1185">Reference proteome</keyword>
<protein>
    <recommendedName>
        <fullName evidence="5">Nutritionally-regulated adipose and cardiac enriched protein homolog</fullName>
    </recommendedName>
</protein>
<feature type="transmembrane region" description="Helical" evidence="1">
    <location>
        <begin position="140"/>
        <end position="158"/>
    </location>
</feature>
<keyword evidence="1" id="KW-0812">Transmembrane</keyword>
<sequence length="196" mass="22674">LFFPLLCHLLQLPSARGHSLLSPHCRGNSRHFPLVLSVFLSKWLSKQSFVWEASCWHPEYMSQICPAPPSDPSAEELPTDDSSYPPSILRKRPPVDQAVGEKRKAERRVRFREPEVVIEYAISCCDYVVVDDRSSSGLPVFLWLSFSAVLILAVSLYYTSMKQDVKVLEEFQSRLVIFFLQIRHVAQKCWTWFTRQ</sequence>
<evidence type="ECO:0000313" key="4">
    <source>
        <dbReference type="Proteomes" id="UP000053872"/>
    </source>
</evidence>
<feature type="non-terminal residue" evidence="3">
    <location>
        <position position="1"/>
    </location>
</feature>
<feature type="chain" id="PRO_5014140331" description="Nutritionally-regulated adipose and cardiac enriched protein homolog" evidence="2">
    <location>
        <begin position="18"/>
        <end position="196"/>
    </location>
</feature>
<dbReference type="Proteomes" id="UP000053872">
    <property type="component" value="Unassembled WGS sequence"/>
</dbReference>
<dbReference type="EMBL" id="AKCR02000005">
    <property type="protein sequence ID" value="PKK31636.1"/>
    <property type="molecule type" value="Genomic_DNA"/>
</dbReference>
<evidence type="ECO:0000256" key="1">
    <source>
        <dbReference type="SAM" id="Phobius"/>
    </source>
</evidence>
<dbReference type="AlphaFoldDB" id="A0A2I0MPN2"/>
<dbReference type="GO" id="GO:0005886">
    <property type="term" value="C:plasma membrane"/>
    <property type="evidence" value="ECO:0007669"/>
    <property type="project" value="TreeGrafter"/>
</dbReference>
<feature type="signal peptide" evidence="2">
    <location>
        <begin position="1"/>
        <end position="17"/>
    </location>
</feature>
<keyword evidence="1" id="KW-1133">Transmembrane helix</keyword>
<proteinExistence type="predicted"/>
<reference evidence="3 4" key="1">
    <citation type="journal article" date="2013" name="Science">
        <title>Genomic diversity and evolution of the head crest in the rock pigeon.</title>
        <authorList>
            <person name="Shapiro M.D."/>
            <person name="Kronenberg Z."/>
            <person name="Li C."/>
            <person name="Domyan E.T."/>
            <person name="Pan H."/>
            <person name="Campbell M."/>
            <person name="Tan H."/>
            <person name="Huff C.D."/>
            <person name="Hu H."/>
            <person name="Vickrey A.I."/>
            <person name="Nielsen S.C."/>
            <person name="Stringham S.A."/>
            <person name="Hu H."/>
            <person name="Willerslev E."/>
            <person name="Gilbert M.T."/>
            <person name="Yandell M."/>
            <person name="Zhang G."/>
            <person name="Wang J."/>
        </authorList>
    </citation>
    <scope>NUCLEOTIDE SEQUENCE [LARGE SCALE GENOMIC DNA]</scope>
    <source>
        <tissue evidence="3">Blood</tissue>
    </source>
</reference>
<evidence type="ECO:0000256" key="2">
    <source>
        <dbReference type="SAM" id="SignalP"/>
    </source>
</evidence>
<organism evidence="3 4">
    <name type="scientific">Columba livia</name>
    <name type="common">Rock dove</name>
    <dbReference type="NCBI Taxonomy" id="8932"/>
    <lineage>
        <taxon>Eukaryota</taxon>
        <taxon>Metazoa</taxon>
        <taxon>Chordata</taxon>
        <taxon>Craniata</taxon>
        <taxon>Vertebrata</taxon>
        <taxon>Euteleostomi</taxon>
        <taxon>Archelosauria</taxon>
        <taxon>Archosauria</taxon>
        <taxon>Dinosauria</taxon>
        <taxon>Saurischia</taxon>
        <taxon>Theropoda</taxon>
        <taxon>Coelurosauria</taxon>
        <taxon>Aves</taxon>
        <taxon>Neognathae</taxon>
        <taxon>Neoaves</taxon>
        <taxon>Columbimorphae</taxon>
        <taxon>Columbiformes</taxon>
        <taxon>Columbidae</taxon>
        <taxon>Columba</taxon>
    </lineage>
</organism>
<dbReference type="Pfam" id="PF15555">
    <property type="entry name" value="DUF4658"/>
    <property type="match status" value="1"/>
</dbReference>
<evidence type="ECO:0000313" key="3">
    <source>
        <dbReference type="EMBL" id="PKK31636.1"/>
    </source>
</evidence>
<dbReference type="PANTHER" id="PTHR36868:SF1">
    <property type="entry name" value="NUTRITIONALLY-REGULATED ADIPOSE AND CARDIAC ENRICHED PROTEIN HOMOLOG"/>
    <property type="match status" value="1"/>
</dbReference>
<accession>A0A2I0MPN2</accession>
<dbReference type="InterPro" id="IPR028114">
    <property type="entry name" value="DUF4658"/>
</dbReference>
<evidence type="ECO:0008006" key="5">
    <source>
        <dbReference type="Google" id="ProtNLM"/>
    </source>
</evidence>
<dbReference type="PANTHER" id="PTHR36868">
    <property type="entry name" value="NUTRITIONALLY-REGULATED ADIPOSE AND CARDIAC ENRICHED PROTEIN HOMOLOG"/>
    <property type="match status" value="1"/>
</dbReference>